<dbReference type="PANTHER" id="PTHR36456:SF1">
    <property type="entry name" value="UPF0232 PROTEIN SCO3875"/>
    <property type="match status" value="1"/>
</dbReference>
<dbReference type="PANTHER" id="PTHR36456">
    <property type="entry name" value="UPF0232 PROTEIN SCO3875"/>
    <property type="match status" value="1"/>
</dbReference>
<evidence type="ECO:0000256" key="1">
    <source>
        <dbReference type="SAM" id="MobiDB-lite"/>
    </source>
</evidence>
<dbReference type="Pfam" id="PF05258">
    <property type="entry name" value="DciA"/>
    <property type="match status" value="1"/>
</dbReference>
<dbReference type="AlphaFoldDB" id="A0A6J4IDU9"/>
<reference evidence="2" key="1">
    <citation type="submission" date="2020-02" db="EMBL/GenBank/DDBJ databases">
        <authorList>
            <person name="Meier V. D."/>
        </authorList>
    </citation>
    <scope>NUCLEOTIDE SEQUENCE</scope>
    <source>
        <strain evidence="2">AVDCRST_MAG10</strain>
    </source>
</reference>
<evidence type="ECO:0008006" key="3">
    <source>
        <dbReference type="Google" id="ProtNLM"/>
    </source>
</evidence>
<proteinExistence type="predicted"/>
<name>A0A6J4IDU9_9ACTN</name>
<gene>
    <name evidence="2" type="ORF">AVDCRST_MAG10-2021</name>
</gene>
<organism evidence="2">
    <name type="scientific">uncultured Acidimicrobiales bacterium</name>
    <dbReference type="NCBI Taxonomy" id="310071"/>
    <lineage>
        <taxon>Bacteria</taxon>
        <taxon>Bacillati</taxon>
        <taxon>Actinomycetota</taxon>
        <taxon>Acidimicrobiia</taxon>
        <taxon>Acidimicrobiales</taxon>
        <taxon>environmental samples</taxon>
    </lineage>
</organism>
<accession>A0A6J4IDU9</accession>
<sequence>MSEHPAGDRRPRRSAAEAPAGGRSSGGERSEPKNIGWHPLREQGGAPPRPISDSLAAVARNLGGAGGPALVDLLQRWPEVVGEQLAAHCVPVSLRAGTLTIAAYESAWGAQLGWLEADLRRRLDEALGADVVTRIAVRIRPA</sequence>
<dbReference type="InterPro" id="IPR007922">
    <property type="entry name" value="DciA-like"/>
</dbReference>
<feature type="region of interest" description="Disordered" evidence="1">
    <location>
        <begin position="1"/>
        <end position="52"/>
    </location>
</feature>
<protein>
    <recommendedName>
        <fullName evidence="3">Zn-ribbon-containing, possibly RNA-binding protein and truncated derivatives</fullName>
    </recommendedName>
</protein>
<evidence type="ECO:0000313" key="2">
    <source>
        <dbReference type="EMBL" id="CAA9248099.1"/>
    </source>
</evidence>
<dbReference type="EMBL" id="CADCTB010000129">
    <property type="protein sequence ID" value="CAA9248099.1"/>
    <property type="molecule type" value="Genomic_DNA"/>
</dbReference>